<gene>
    <name evidence="2" type="ORF">FY036_00565</name>
</gene>
<dbReference type="Proteomes" id="UP000323258">
    <property type="component" value="Unassembled WGS sequence"/>
</dbReference>
<dbReference type="PROSITE" id="PS51186">
    <property type="entry name" value="GNAT"/>
    <property type="match status" value="1"/>
</dbReference>
<keyword evidence="3" id="KW-1185">Reference proteome</keyword>
<feature type="domain" description="N-acetyltransferase" evidence="1">
    <location>
        <begin position="1"/>
        <end position="148"/>
    </location>
</feature>
<dbReference type="Gene3D" id="3.40.630.30">
    <property type="match status" value="1"/>
</dbReference>
<dbReference type="RefSeq" id="WP_148912786.1">
    <property type="nucleotide sequence ID" value="NZ_VSZS01000042.1"/>
</dbReference>
<dbReference type="SUPFAM" id="SSF55729">
    <property type="entry name" value="Acyl-CoA N-acyltransferases (Nat)"/>
    <property type="match status" value="1"/>
</dbReference>
<dbReference type="AlphaFoldDB" id="A0A5D4H7N7"/>
<accession>A0A5D4H7N7</accession>
<proteinExistence type="predicted"/>
<evidence type="ECO:0000313" key="2">
    <source>
        <dbReference type="EMBL" id="TYR36786.1"/>
    </source>
</evidence>
<reference evidence="2 3" key="2">
    <citation type="submission" date="2019-09" db="EMBL/GenBank/DDBJ databases">
        <title>Mesorhizobium sp. MaA-C15 isolated from Microcystis aeruginosa.</title>
        <authorList>
            <person name="Jeong S.E."/>
            <person name="Jin H.M."/>
            <person name="Jeon C.O."/>
        </authorList>
    </citation>
    <scope>NUCLEOTIDE SEQUENCE [LARGE SCALE GENOMIC DNA]</scope>
    <source>
        <strain evidence="2 3">MaA-C15</strain>
    </source>
</reference>
<keyword evidence="2" id="KW-0808">Transferase</keyword>
<organism evidence="2 3">
    <name type="scientific">Neoaquamicrobium microcysteis</name>
    <dbReference type="NCBI Taxonomy" id="2682781"/>
    <lineage>
        <taxon>Bacteria</taxon>
        <taxon>Pseudomonadati</taxon>
        <taxon>Pseudomonadota</taxon>
        <taxon>Alphaproteobacteria</taxon>
        <taxon>Hyphomicrobiales</taxon>
        <taxon>Phyllobacteriaceae</taxon>
        <taxon>Neoaquamicrobium</taxon>
    </lineage>
</organism>
<reference evidence="2 3" key="1">
    <citation type="submission" date="2019-08" db="EMBL/GenBank/DDBJ databases">
        <authorList>
            <person name="Seo Y.L."/>
        </authorList>
    </citation>
    <scope>NUCLEOTIDE SEQUENCE [LARGE SCALE GENOMIC DNA]</scope>
    <source>
        <strain evidence="2 3">MaA-C15</strain>
    </source>
</reference>
<dbReference type="Pfam" id="PF13508">
    <property type="entry name" value="Acetyltransf_7"/>
    <property type="match status" value="1"/>
</dbReference>
<name>A0A5D4H7N7_9HYPH</name>
<dbReference type="CDD" id="cd04301">
    <property type="entry name" value="NAT_SF"/>
    <property type="match status" value="1"/>
</dbReference>
<comment type="caution">
    <text evidence="2">The sequence shown here is derived from an EMBL/GenBank/DDBJ whole genome shotgun (WGS) entry which is preliminary data.</text>
</comment>
<dbReference type="OrthoDB" id="9797178at2"/>
<dbReference type="EMBL" id="VSZS01000042">
    <property type="protein sequence ID" value="TYR36786.1"/>
    <property type="molecule type" value="Genomic_DNA"/>
</dbReference>
<dbReference type="InterPro" id="IPR000182">
    <property type="entry name" value="GNAT_dom"/>
</dbReference>
<evidence type="ECO:0000259" key="1">
    <source>
        <dbReference type="PROSITE" id="PS51186"/>
    </source>
</evidence>
<protein>
    <submittedName>
        <fullName evidence="2">N-acetyltransferase</fullName>
    </submittedName>
</protein>
<evidence type="ECO:0000313" key="3">
    <source>
        <dbReference type="Proteomes" id="UP000323258"/>
    </source>
</evidence>
<dbReference type="GO" id="GO:0016747">
    <property type="term" value="F:acyltransferase activity, transferring groups other than amino-acyl groups"/>
    <property type="evidence" value="ECO:0007669"/>
    <property type="project" value="InterPro"/>
</dbReference>
<sequence>MHVRPERSKDAVMICEVTQAAFEQAEYSSGTEGAIVRALREAGALTISLVADEEGDIVGHVAFSPIVVEGIESGWFGLGPVSVSPDRQGTGIGARLIRDGLAMLRAKGACGCVVLGDPRYYERFGFREDARLRYPGVPQEYFMAQPFGDEVPTGEVAYHPCFGAA</sequence>
<dbReference type="InterPro" id="IPR016181">
    <property type="entry name" value="Acyl_CoA_acyltransferase"/>
</dbReference>